<reference evidence="2 3" key="1">
    <citation type="journal article" date="2013" name="Mar. Genomics">
        <title>Expression of sulfatases in Rhodopirellula baltica and the diversity of sulfatases in the genus Rhodopirellula.</title>
        <authorList>
            <person name="Wegner C.E."/>
            <person name="Richter-Heitmann T."/>
            <person name="Klindworth A."/>
            <person name="Klockow C."/>
            <person name="Richter M."/>
            <person name="Achstetter T."/>
            <person name="Glockner F.O."/>
            <person name="Harder J."/>
        </authorList>
    </citation>
    <scope>NUCLEOTIDE SEQUENCE [LARGE SCALE GENOMIC DNA]</scope>
    <source>
        <strain evidence="2 3">SM1</strain>
    </source>
</reference>
<dbReference type="PATRIC" id="fig|1265738.3.peg.4919"/>
<evidence type="ECO:0000256" key="1">
    <source>
        <dbReference type="SAM" id="MobiDB-lite"/>
    </source>
</evidence>
<dbReference type="AlphaFoldDB" id="M5RFM9"/>
<protein>
    <submittedName>
        <fullName evidence="2">Uncharacterized protein</fullName>
    </submittedName>
</protein>
<keyword evidence="3" id="KW-1185">Reference proteome</keyword>
<feature type="compositionally biased region" description="Polar residues" evidence="1">
    <location>
        <begin position="58"/>
        <end position="68"/>
    </location>
</feature>
<accession>M5RFM9</accession>
<name>M5RFM9_9BACT</name>
<dbReference type="Proteomes" id="UP000011991">
    <property type="component" value="Unassembled WGS sequence"/>
</dbReference>
<sequence length="85" mass="9780">MDEVEELSWKMLDNHISDTDLQRLEKLLQNDADSRQRYLDCVKLHCELNAFFRPASRNPESSLRSTPTGMLPQNLSASSSNSLQR</sequence>
<dbReference type="EMBL" id="ANOG01000698">
    <property type="protein sequence ID" value="EMI18175.1"/>
    <property type="molecule type" value="Genomic_DNA"/>
</dbReference>
<feature type="region of interest" description="Disordered" evidence="1">
    <location>
        <begin position="56"/>
        <end position="85"/>
    </location>
</feature>
<comment type="caution">
    <text evidence="2">The sequence shown here is derived from an EMBL/GenBank/DDBJ whole genome shotgun (WGS) entry which is preliminary data.</text>
</comment>
<evidence type="ECO:0000313" key="2">
    <source>
        <dbReference type="EMBL" id="EMI18175.1"/>
    </source>
</evidence>
<feature type="compositionally biased region" description="Low complexity" evidence="1">
    <location>
        <begin position="73"/>
        <end position="85"/>
    </location>
</feature>
<evidence type="ECO:0000313" key="3">
    <source>
        <dbReference type="Proteomes" id="UP000011991"/>
    </source>
</evidence>
<proteinExistence type="predicted"/>
<gene>
    <name evidence="2" type="ORF">RMSM_04897</name>
</gene>
<organism evidence="2 3">
    <name type="scientific">Rhodopirellula maiorica SM1</name>
    <dbReference type="NCBI Taxonomy" id="1265738"/>
    <lineage>
        <taxon>Bacteria</taxon>
        <taxon>Pseudomonadati</taxon>
        <taxon>Planctomycetota</taxon>
        <taxon>Planctomycetia</taxon>
        <taxon>Pirellulales</taxon>
        <taxon>Pirellulaceae</taxon>
        <taxon>Novipirellula</taxon>
    </lineage>
</organism>